<accession>A0ABV6PG60</accession>
<gene>
    <name evidence="2" type="ORF">ACFFF7_05310</name>
</gene>
<dbReference type="RefSeq" id="WP_379480314.1">
    <property type="nucleotide sequence ID" value="NZ_JBHLTL010000001.1"/>
</dbReference>
<evidence type="ECO:0000313" key="2">
    <source>
        <dbReference type="EMBL" id="MFC0588825.1"/>
    </source>
</evidence>
<comment type="caution">
    <text evidence="2">The sequence shown here is derived from an EMBL/GenBank/DDBJ whole genome shotgun (WGS) entry which is preliminary data.</text>
</comment>
<evidence type="ECO:0000313" key="3">
    <source>
        <dbReference type="Proteomes" id="UP001589943"/>
    </source>
</evidence>
<feature type="signal peptide" evidence="1">
    <location>
        <begin position="1"/>
        <end position="21"/>
    </location>
</feature>
<evidence type="ECO:0000256" key="1">
    <source>
        <dbReference type="SAM" id="SignalP"/>
    </source>
</evidence>
<proteinExistence type="predicted"/>
<dbReference type="EMBL" id="JBHLTL010000001">
    <property type="protein sequence ID" value="MFC0588825.1"/>
    <property type="molecule type" value="Genomic_DNA"/>
</dbReference>
<dbReference type="Proteomes" id="UP001589943">
    <property type="component" value="Unassembled WGS sequence"/>
</dbReference>
<reference evidence="2 3" key="1">
    <citation type="submission" date="2024-09" db="EMBL/GenBank/DDBJ databases">
        <authorList>
            <person name="Sun Q."/>
            <person name="Mori K."/>
        </authorList>
    </citation>
    <scope>NUCLEOTIDE SEQUENCE [LARGE SCALE GENOMIC DNA]</scope>
    <source>
        <strain evidence="2 3">NCAIM B.02537</strain>
    </source>
</reference>
<sequence length="137" mass="15162">MNHVRLFTALLALGLPALAQARPVLVFETPGHTRYLIDDASAVELRLREGTVVMARVMTQSAPDPRLISGQVAADGLMQFRCDQNSYRQWNVFSIGKDGSRNQVVAPNAARAFTVTRPGSFERKLLQAACALQRRRP</sequence>
<name>A0ABV6PG60_9SPHN</name>
<keyword evidence="1" id="KW-0732">Signal</keyword>
<organism evidence="2 3">
    <name type="scientific">Novosphingobium aquiterrae</name>
    <dbReference type="NCBI Taxonomy" id="624388"/>
    <lineage>
        <taxon>Bacteria</taxon>
        <taxon>Pseudomonadati</taxon>
        <taxon>Pseudomonadota</taxon>
        <taxon>Alphaproteobacteria</taxon>
        <taxon>Sphingomonadales</taxon>
        <taxon>Sphingomonadaceae</taxon>
        <taxon>Novosphingobium</taxon>
    </lineage>
</organism>
<feature type="chain" id="PRO_5046672959" evidence="1">
    <location>
        <begin position="22"/>
        <end position="137"/>
    </location>
</feature>
<protein>
    <submittedName>
        <fullName evidence="2">Uncharacterized protein</fullName>
    </submittedName>
</protein>
<keyword evidence="3" id="KW-1185">Reference proteome</keyword>